<proteinExistence type="predicted"/>
<dbReference type="AlphaFoldDB" id="A0A401U9W9"/>
<keyword evidence="2" id="KW-1185">Reference proteome</keyword>
<evidence type="ECO:0000313" key="1">
    <source>
        <dbReference type="EMBL" id="GCC51644.1"/>
    </source>
</evidence>
<evidence type="ECO:0000313" key="2">
    <source>
        <dbReference type="Proteomes" id="UP000288227"/>
    </source>
</evidence>
<gene>
    <name evidence="1" type="ORF">SanaruYs_18720</name>
</gene>
<dbReference type="NCBIfam" id="TIGR03519">
    <property type="entry name" value="T9SS_PorP_fam"/>
    <property type="match status" value="1"/>
</dbReference>
<organism evidence="1 2">
    <name type="scientific">Chryseotalea sanaruensis</name>
    <dbReference type="NCBI Taxonomy" id="2482724"/>
    <lineage>
        <taxon>Bacteria</taxon>
        <taxon>Pseudomonadati</taxon>
        <taxon>Bacteroidota</taxon>
        <taxon>Cytophagia</taxon>
        <taxon>Cytophagales</taxon>
        <taxon>Chryseotaleaceae</taxon>
        <taxon>Chryseotalea</taxon>
    </lineage>
</organism>
<dbReference type="Proteomes" id="UP000288227">
    <property type="component" value="Unassembled WGS sequence"/>
</dbReference>
<name>A0A401U9W9_9BACT</name>
<dbReference type="Pfam" id="PF11751">
    <property type="entry name" value="PorP_SprF"/>
    <property type="match status" value="1"/>
</dbReference>
<reference evidence="1 2" key="1">
    <citation type="submission" date="2018-11" db="EMBL/GenBank/DDBJ databases">
        <title>Chryseotalea sanarue gen. nov., sp., nov., a member of the family Cytophagaceae, isolated from a brackish lake in Hamamatsu Japan.</title>
        <authorList>
            <person name="Maejima Y."/>
            <person name="Iino T."/>
            <person name="Muraguchi Y."/>
            <person name="Fukuda K."/>
            <person name="Ohkuma M."/>
            <person name="Moriuchi R."/>
            <person name="Dohra H."/>
            <person name="Kimbara K."/>
            <person name="Shintani M."/>
        </authorList>
    </citation>
    <scope>NUCLEOTIDE SEQUENCE [LARGE SCALE GENOMIC DNA]</scope>
    <source>
        <strain evidence="1 2">Ys</strain>
    </source>
</reference>
<dbReference type="InterPro" id="IPR019861">
    <property type="entry name" value="PorP/SprF_Bacteroidetes"/>
</dbReference>
<accession>A0A401U9W9</accession>
<comment type="caution">
    <text evidence="1">The sequence shown here is derived from an EMBL/GenBank/DDBJ whole genome shotgun (WGS) entry which is preliminary data.</text>
</comment>
<protein>
    <submittedName>
        <fullName evidence="1">Type IX secretion system membrane protein PorP/SprF</fullName>
    </submittedName>
</protein>
<dbReference type="EMBL" id="BHXQ01000003">
    <property type="protein sequence ID" value="GCC51644.1"/>
    <property type="molecule type" value="Genomic_DNA"/>
</dbReference>
<sequence>MLNPLLINPAYAGLNNNFNAMLGYRTQWVGLEGKPTTVNVSAHSSLMANKLGVGVMVIQDKIGNISNTETNFSASYKINFKDQMLSFGMQAGIQNYQTDFSELNIFDPGDNAFVGGERGTRVNIGAGAILKSEKYFIGLSVPRLMPSKFENGGQEFELYNQHYYLAGSYVHYLTSKIRLKPSLLFRGVKGAPASVDLAFNVNLNGIHTAGLFTRNFNTYGLLVQTLLKEQYRFGYVFELPTNKSVGSNVTTHEITFGVLLSVLSFHERSLSNF</sequence>